<accession>A0A099UF00</accession>
<reference evidence="1" key="3">
    <citation type="submission" date="2015-11" db="EMBL/GenBank/DDBJ databases">
        <authorList>
            <person name="Zhang Y."/>
            <person name="Guo Z."/>
        </authorList>
    </citation>
    <scope>NUCLEOTIDE SEQUENCE</scope>
    <source>
        <strain evidence="1">1</strain>
    </source>
</reference>
<evidence type="ECO:0000313" key="1">
    <source>
        <dbReference type="EMBL" id="CUU40850.1"/>
    </source>
</evidence>
<dbReference type="GeneID" id="78152081"/>
<dbReference type="OrthoDB" id="5323783at2"/>
<dbReference type="PATRIC" id="fig|76936.10.peg.1915"/>
<dbReference type="Gene3D" id="3.40.1440.50">
    <property type="match status" value="1"/>
</dbReference>
<dbReference type="KEGG" id="hty:BN2458_PEG1967"/>
<gene>
    <name evidence="1" type="ORF">BN2458_PEG1967</name>
    <name evidence="2" type="ORF">LS75_003600</name>
</gene>
<dbReference type="AlphaFoldDB" id="A0A099UF00"/>
<reference evidence="2 3" key="1">
    <citation type="journal article" date="2014" name="Genome Announc.">
        <title>Draft genome sequences of eight enterohepatic helicobacter species isolated from both laboratory and wild rodents.</title>
        <authorList>
            <person name="Sheh A."/>
            <person name="Shen Z."/>
            <person name="Fox J.G."/>
        </authorList>
    </citation>
    <scope>NUCLEOTIDE SEQUENCE [LARGE SCALE GENOMIC DNA]</scope>
    <source>
        <strain evidence="2 3">MIT 98-6810</strain>
    </source>
</reference>
<dbReference type="EMBL" id="JRPF02000003">
    <property type="protein sequence ID" value="TLD78850.1"/>
    <property type="molecule type" value="Genomic_DNA"/>
</dbReference>
<organism evidence="1 4">
    <name type="scientific">Helicobacter typhlonius</name>
    <dbReference type="NCBI Taxonomy" id="76936"/>
    <lineage>
        <taxon>Bacteria</taxon>
        <taxon>Pseudomonadati</taxon>
        <taxon>Campylobacterota</taxon>
        <taxon>Epsilonproteobacteria</taxon>
        <taxon>Campylobacterales</taxon>
        <taxon>Helicobacteraceae</taxon>
        <taxon>Helicobacter</taxon>
    </lineage>
</organism>
<reference evidence="4" key="2">
    <citation type="submission" date="2015-11" db="EMBL/GenBank/DDBJ databases">
        <authorList>
            <person name="Anvar S.Y."/>
        </authorList>
    </citation>
    <scope>NUCLEOTIDE SEQUENCE [LARGE SCALE GENOMIC DNA]</scope>
</reference>
<evidence type="ECO:0000313" key="2">
    <source>
        <dbReference type="EMBL" id="TLD78850.1"/>
    </source>
</evidence>
<dbReference type="Proteomes" id="UP000064525">
    <property type="component" value="Chromosome I"/>
</dbReference>
<keyword evidence="3" id="KW-1185">Reference proteome</keyword>
<protein>
    <submittedName>
        <fullName evidence="1">Uncharacterized protein</fullName>
    </submittedName>
</protein>
<proteinExistence type="predicted"/>
<sequence>MRKNETIQAFNFVDKNAKNIFDKALGVAYILTCYIENKEHIIKFGQSRTTFKKRLGSYNCGVVNNWRTASTTNIKMLQSLVATRATLNLYLYDCSDEVMIIEWRGEKSVPFASPKSLAVEDIMIKKFMSQFGTKPLANIQSDATQVKQDLQDTFKAAQKNKSITLSSDE</sequence>
<name>A0A099UF00_9HELI</name>
<dbReference type="EMBL" id="LN907858">
    <property type="protein sequence ID" value="CUU40850.1"/>
    <property type="molecule type" value="Genomic_DNA"/>
</dbReference>
<evidence type="ECO:0000313" key="3">
    <source>
        <dbReference type="Proteomes" id="UP000029925"/>
    </source>
</evidence>
<dbReference type="Proteomes" id="UP000029925">
    <property type="component" value="Unassembled WGS sequence"/>
</dbReference>
<dbReference type="RefSeq" id="WP_034343545.1">
    <property type="nucleotide sequence ID" value="NZ_CAOMJD010000012.1"/>
</dbReference>
<evidence type="ECO:0000313" key="4">
    <source>
        <dbReference type="Proteomes" id="UP000064525"/>
    </source>
</evidence>